<dbReference type="Gene3D" id="3.40.50.300">
    <property type="entry name" value="P-loop containing nucleotide triphosphate hydrolases"/>
    <property type="match status" value="2"/>
</dbReference>
<feature type="domain" description="Helicase ATP-binding" evidence="15">
    <location>
        <begin position="64"/>
        <end position="238"/>
    </location>
</feature>
<evidence type="ECO:0000256" key="8">
    <source>
        <dbReference type="ARBA" id="ARBA00022840"/>
    </source>
</evidence>
<dbReference type="PROSITE" id="PS51195">
    <property type="entry name" value="Q_MOTIF"/>
    <property type="match status" value="1"/>
</dbReference>
<dbReference type="SMART" id="SM00490">
    <property type="entry name" value="HELICc"/>
    <property type="match status" value="1"/>
</dbReference>
<accession>A0A6G1KN40</accession>
<feature type="region of interest" description="Disordered" evidence="14">
    <location>
        <begin position="1"/>
        <end position="31"/>
    </location>
</feature>
<reference evidence="18" key="1">
    <citation type="journal article" date="2020" name="Stud. Mycol.">
        <title>101 Dothideomycetes genomes: a test case for predicting lifestyles and emergence of pathogens.</title>
        <authorList>
            <person name="Haridas S."/>
            <person name="Albert R."/>
            <person name="Binder M."/>
            <person name="Bloem J."/>
            <person name="Labutti K."/>
            <person name="Salamov A."/>
            <person name="Andreopoulos B."/>
            <person name="Baker S."/>
            <person name="Barry K."/>
            <person name="Bills G."/>
            <person name="Bluhm B."/>
            <person name="Cannon C."/>
            <person name="Castanera R."/>
            <person name="Culley D."/>
            <person name="Daum C."/>
            <person name="Ezra D."/>
            <person name="Gonzalez J."/>
            <person name="Henrissat B."/>
            <person name="Kuo A."/>
            <person name="Liang C."/>
            <person name="Lipzen A."/>
            <person name="Lutzoni F."/>
            <person name="Magnuson J."/>
            <person name="Mondo S."/>
            <person name="Nolan M."/>
            <person name="Ohm R."/>
            <person name="Pangilinan J."/>
            <person name="Park H.-J."/>
            <person name="Ramirez L."/>
            <person name="Alfaro M."/>
            <person name="Sun H."/>
            <person name="Tritt A."/>
            <person name="Yoshinaga Y."/>
            <person name="Zwiers L.-H."/>
            <person name="Turgeon B."/>
            <person name="Goodwin S."/>
            <person name="Spatafora J."/>
            <person name="Crous P."/>
            <person name="Grigoriev I."/>
        </authorList>
    </citation>
    <scope>NUCLEOTIDE SEQUENCE</scope>
    <source>
        <strain evidence="18">CBS 279.74</strain>
    </source>
</reference>
<feature type="region of interest" description="Disordered" evidence="14">
    <location>
        <begin position="546"/>
        <end position="579"/>
    </location>
</feature>
<evidence type="ECO:0000256" key="2">
    <source>
        <dbReference type="ARBA" id="ARBA00004123"/>
    </source>
</evidence>
<evidence type="ECO:0000256" key="1">
    <source>
        <dbReference type="ARBA" id="ARBA00003706"/>
    </source>
</evidence>
<keyword evidence="19" id="KW-1185">Reference proteome</keyword>
<dbReference type="InterPro" id="IPR050079">
    <property type="entry name" value="DEAD_box_RNA_helicase"/>
</dbReference>
<evidence type="ECO:0000259" key="15">
    <source>
        <dbReference type="PROSITE" id="PS51192"/>
    </source>
</evidence>
<dbReference type="InterPro" id="IPR001650">
    <property type="entry name" value="Helicase_C-like"/>
</dbReference>
<dbReference type="CDD" id="cd17961">
    <property type="entry name" value="DEADc_DDX56"/>
    <property type="match status" value="1"/>
</dbReference>
<dbReference type="PROSITE" id="PS51192">
    <property type="entry name" value="HELICASE_ATP_BIND_1"/>
    <property type="match status" value="1"/>
</dbReference>
<dbReference type="GO" id="GO:0042254">
    <property type="term" value="P:ribosome biogenesis"/>
    <property type="evidence" value="ECO:0007669"/>
    <property type="project" value="UniProtKB-KW"/>
</dbReference>
<keyword evidence="10" id="KW-0539">Nucleus</keyword>
<dbReference type="AlphaFoldDB" id="A0A6G1KN40"/>
<comment type="similarity">
    <text evidence="11">Belongs to the DEAD box helicase family. DDX56/DBP9 subfamily.</text>
</comment>
<dbReference type="GO" id="GO:0010467">
    <property type="term" value="P:gene expression"/>
    <property type="evidence" value="ECO:0007669"/>
    <property type="project" value="UniProtKB-ARBA"/>
</dbReference>
<evidence type="ECO:0000313" key="18">
    <source>
        <dbReference type="EMBL" id="KAF2714316.1"/>
    </source>
</evidence>
<feature type="compositionally biased region" description="Basic residues" evidence="14">
    <location>
        <begin position="547"/>
        <end position="562"/>
    </location>
</feature>
<keyword evidence="9" id="KW-0694">RNA-binding</keyword>
<feature type="domain" description="DEAD-box RNA helicase Q" evidence="17">
    <location>
        <begin position="33"/>
        <end position="61"/>
    </location>
</feature>
<evidence type="ECO:0000256" key="14">
    <source>
        <dbReference type="SAM" id="MobiDB-lite"/>
    </source>
</evidence>
<evidence type="ECO:0000256" key="10">
    <source>
        <dbReference type="ARBA" id="ARBA00023242"/>
    </source>
</evidence>
<dbReference type="InterPro" id="IPR011545">
    <property type="entry name" value="DEAD/DEAH_box_helicase_dom"/>
</dbReference>
<dbReference type="EMBL" id="MU005764">
    <property type="protein sequence ID" value="KAF2714316.1"/>
    <property type="molecule type" value="Genomic_DNA"/>
</dbReference>
<sequence>MKRKLDENDVPTVAEPTEGSTEATETNKAPEPANFADFHIDARLLRACRDAKWTKPTPVQALAIPLALEGKDILARSSTGTGKTAAYLLPVLHQTIRRVDKSQTSALILVPTRELAQQVFQLAQSLAKHVGQEIRIQNISGKESDVVQRAKLAELPDIVISTPGRASANVNNGALSLKGLAHLIVDEGDLVMGYGFREDMTHISKNVEAGVQLFLMSATLSTELESLRDLFCRDPVLLNLDDIEKNSQHVKQYVISCAEDEKFLLIYAIFLLKLIKGKTIIFVGDVDRSYRVKLFLEQFGVKSAVLNSELPLTSRLHIVEEFNQNKFEILIASDENEVVSSEERPRKKTKTASKPDSGVSRGIDFVNISCVLNFDMPDNYKSYFHRIGRTARAGKSGTAISFVIPKDKFKRHKPTSFPGCASDEEVLAKISKHQKEGQSVEPWNFDVKKLEPFRYRFADALRAVTRIAIREARVKELRRELVTSQKLSRYFEENPESLQYLKHDKALHPAKVQAHLKHVPDYLLPGGRKAEDVGFVNLTRPKSAREMKKRGGGGRKVVRNRAGKIDPLKTFNARGRGKK</sequence>
<evidence type="ECO:0000256" key="13">
    <source>
        <dbReference type="PROSITE-ProRule" id="PRU00552"/>
    </source>
</evidence>
<dbReference type="PANTHER" id="PTHR47959:SF21">
    <property type="entry name" value="DEAD-BOX HELICASE 56"/>
    <property type="match status" value="1"/>
</dbReference>
<dbReference type="PANTHER" id="PTHR47959">
    <property type="entry name" value="ATP-DEPENDENT RNA HELICASE RHLE-RELATED"/>
    <property type="match status" value="1"/>
</dbReference>
<dbReference type="Pfam" id="PF00270">
    <property type="entry name" value="DEAD"/>
    <property type="match status" value="1"/>
</dbReference>
<proteinExistence type="inferred from homology"/>
<evidence type="ECO:0000256" key="6">
    <source>
        <dbReference type="ARBA" id="ARBA00022801"/>
    </source>
</evidence>
<evidence type="ECO:0000313" key="19">
    <source>
        <dbReference type="Proteomes" id="UP000799428"/>
    </source>
</evidence>
<keyword evidence="8" id="KW-0067">ATP-binding</keyword>
<keyword evidence="4" id="KW-0690">Ribosome biogenesis</keyword>
<evidence type="ECO:0000256" key="5">
    <source>
        <dbReference type="ARBA" id="ARBA00022741"/>
    </source>
</evidence>
<keyword evidence="6" id="KW-0378">Hydrolase</keyword>
<name>A0A6G1KN40_9PLEO</name>
<dbReference type="PROSITE" id="PS51194">
    <property type="entry name" value="HELICASE_CTER"/>
    <property type="match status" value="1"/>
</dbReference>
<organism evidence="18 19">
    <name type="scientific">Pleomassaria siparia CBS 279.74</name>
    <dbReference type="NCBI Taxonomy" id="1314801"/>
    <lineage>
        <taxon>Eukaryota</taxon>
        <taxon>Fungi</taxon>
        <taxon>Dikarya</taxon>
        <taxon>Ascomycota</taxon>
        <taxon>Pezizomycotina</taxon>
        <taxon>Dothideomycetes</taxon>
        <taxon>Pleosporomycetidae</taxon>
        <taxon>Pleosporales</taxon>
        <taxon>Pleomassariaceae</taxon>
        <taxon>Pleomassaria</taxon>
    </lineage>
</organism>
<dbReference type="CDD" id="cd18787">
    <property type="entry name" value="SF2_C_DEAD"/>
    <property type="match status" value="1"/>
</dbReference>
<keyword evidence="5" id="KW-0547">Nucleotide-binding</keyword>
<dbReference type="EC" id="3.6.4.13" evidence="3"/>
<evidence type="ECO:0000259" key="16">
    <source>
        <dbReference type="PROSITE" id="PS51194"/>
    </source>
</evidence>
<dbReference type="SUPFAM" id="SSF52540">
    <property type="entry name" value="P-loop containing nucleoside triphosphate hydrolases"/>
    <property type="match status" value="2"/>
</dbReference>
<dbReference type="GO" id="GO:0005524">
    <property type="term" value="F:ATP binding"/>
    <property type="evidence" value="ECO:0007669"/>
    <property type="project" value="UniProtKB-KW"/>
</dbReference>
<dbReference type="InterPro" id="IPR014014">
    <property type="entry name" value="RNA_helicase_DEAD_Q_motif"/>
</dbReference>
<evidence type="ECO:0000259" key="17">
    <source>
        <dbReference type="PROSITE" id="PS51195"/>
    </source>
</evidence>
<evidence type="ECO:0000256" key="9">
    <source>
        <dbReference type="ARBA" id="ARBA00022884"/>
    </source>
</evidence>
<gene>
    <name evidence="18" type="ORF">K504DRAFT_456549</name>
</gene>
<evidence type="ECO:0000256" key="3">
    <source>
        <dbReference type="ARBA" id="ARBA00012552"/>
    </source>
</evidence>
<dbReference type="GO" id="GO:0003724">
    <property type="term" value="F:RNA helicase activity"/>
    <property type="evidence" value="ECO:0007669"/>
    <property type="project" value="UniProtKB-EC"/>
</dbReference>
<feature type="domain" description="Helicase C-terminal" evidence="16">
    <location>
        <begin position="249"/>
        <end position="451"/>
    </location>
</feature>
<protein>
    <recommendedName>
        <fullName evidence="3">RNA helicase</fullName>
        <ecNumber evidence="3">3.6.4.13</ecNumber>
    </recommendedName>
</protein>
<evidence type="ECO:0000256" key="12">
    <source>
        <dbReference type="ARBA" id="ARBA00047984"/>
    </source>
</evidence>
<dbReference type="SMART" id="SM00487">
    <property type="entry name" value="DEXDc"/>
    <property type="match status" value="1"/>
</dbReference>
<dbReference type="OrthoDB" id="1191041at2759"/>
<feature type="short sequence motif" description="Q motif" evidence="13">
    <location>
        <begin position="33"/>
        <end position="61"/>
    </location>
</feature>
<dbReference type="GO" id="GO:0003723">
    <property type="term" value="F:RNA binding"/>
    <property type="evidence" value="ECO:0007669"/>
    <property type="project" value="UniProtKB-KW"/>
</dbReference>
<dbReference type="GO" id="GO:0005634">
    <property type="term" value="C:nucleus"/>
    <property type="evidence" value="ECO:0007669"/>
    <property type="project" value="UniProtKB-SubCell"/>
</dbReference>
<evidence type="ECO:0000256" key="4">
    <source>
        <dbReference type="ARBA" id="ARBA00022517"/>
    </source>
</evidence>
<keyword evidence="7" id="KW-0347">Helicase</keyword>
<dbReference type="InterPro" id="IPR027417">
    <property type="entry name" value="P-loop_NTPase"/>
</dbReference>
<dbReference type="Pfam" id="PF00271">
    <property type="entry name" value="Helicase_C"/>
    <property type="match status" value="1"/>
</dbReference>
<evidence type="ECO:0000256" key="7">
    <source>
        <dbReference type="ARBA" id="ARBA00022806"/>
    </source>
</evidence>
<dbReference type="Proteomes" id="UP000799428">
    <property type="component" value="Unassembled WGS sequence"/>
</dbReference>
<dbReference type="GO" id="GO:0016787">
    <property type="term" value="F:hydrolase activity"/>
    <property type="evidence" value="ECO:0007669"/>
    <property type="project" value="UniProtKB-KW"/>
</dbReference>
<comment type="function">
    <text evidence="1">ATP-binding RNA helicase involved in the biogenesis of 60S ribosomal subunits and is required for the normal formation of 25S and 5.8S rRNAs.</text>
</comment>
<dbReference type="GO" id="GO:0005829">
    <property type="term" value="C:cytosol"/>
    <property type="evidence" value="ECO:0007669"/>
    <property type="project" value="TreeGrafter"/>
</dbReference>
<comment type="catalytic activity">
    <reaction evidence="12">
        <text>ATP + H2O = ADP + phosphate + H(+)</text>
        <dbReference type="Rhea" id="RHEA:13065"/>
        <dbReference type="ChEBI" id="CHEBI:15377"/>
        <dbReference type="ChEBI" id="CHEBI:15378"/>
        <dbReference type="ChEBI" id="CHEBI:30616"/>
        <dbReference type="ChEBI" id="CHEBI:43474"/>
        <dbReference type="ChEBI" id="CHEBI:456216"/>
        <dbReference type="EC" id="3.6.4.13"/>
    </reaction>
</comment>
<feature type="compositionally biased region" description="Polar residues" evidence="14">
    <location>
        <begin position="18"/>
        <end position="27"/>
    </location>
</feature>
<evidence type="ECO:0000256" key="11">
    <source>
        <dbReference type="ARBA" id="ARBA00038041"/>
    </source>
</evidence>
<dbReference type="InterPro" id="IPR014001">
    <property type="entry name" value="Helicase_ATP-bd"/>
</dbReference>
<comment type="subcellular location">
    <subcellularLocation>
        <location evidence="2">Nucleus</location>
    </subcellularLocation>
</comment>